<proteinExistence type="predicted"/>
<name>A0A6H1ZLD3_9ZZZZ</name>
<dbReference type="EMBL" id="MT144101">
    <property type="protein sequence ID" value="QJA48733.1"/>
    <property type="molecule type" value="Genomic_DNA"/>
</dbReference>
<gene>
    <name evidence="1" type="ORF">TM448A01146_0004</name>
</gene>
<protein>
    <submittedName>
        <fullName evidence="1">Uncharacterized protein</fullName>
    </submittedName>
</protein>
<accession>A0A6H1ZLD3</accession>
<dbReference type="AlphaFoldDB" id="A0A6H1ZLD3"/>
<evidence type="ECO:0000313" key="1">
    <source>
        <dbReference type="EMBL" id="QJA48733.1"/>
    </source>
</evidence>
<organism evidence="1">
    <name type="scientific">viral metagenome</name>
    <dbReference type="NCBI Taxonomy" id="1070528"/>
    <lineage>
        <taxon>unclassified sequences</taxon>
        <taxon>metagenomes</taxon>
        <taxon>organismal metagenomes</taxon>
    </lineage>
</organism>
<sequence length="72" mass="8394">MTTQRTLKKWRSEALVLRKQVQSLNKPFIVTRSTAIDWADRILKLTQELMDQSLISEKEEGDRDETNGKDVC</sequence>
<reference evidence="1" key="1">
    <citation type="submission" date="2020-03" db="EMBL/GenBank/DDBJ databases">
        <title>The deep terrestrial virosphere.</title>
        <authorList>
            <person name="Holmfeldt K."/>
            <person name="Nilsson E."/>
            <person name="Simone D."/>
            <person name="Lopez-Fernandez M."/>
            <person name="Wu X."/>
            <person name="de Brujin I."/>
            <person name="Lundin D."/>
            <person name="Andersson A."/>
            <person name="Bertilsson S."/>
            <person name="Dopson M."/>
        </authorList>
    </citation>
    <scope>NUCLEOTIDE SEQUENCE</scope>
    <source>
        <strain evidence="1">TM448A01146</strain>
    </source>
</reference>